<sequence length="81" mass="9493">MTTGKMAKELHLPAGLYAKFSYSGTWETYADISQRIYLEALPKHKLKRAKGRDIEHIFYSGEIHHPETYQFNIDYYVPVAR</sequence>
<reference evidence="2 3" key="1">
    <citation type="submission" date="2018-06" db="EMBL/GenBank/DDBJ databases">
        <authorList>
            <consortium name="Pathogen Informatics"/>
            <person name="Doyle S."/>
        </authorList>
    </citation>
    <scope>NUCLEOTIDE SEQUENCE [LARGE SCALE GENOMIC DNA]</scope>
    <source>
        <strain evidence="2 3">NCTC12121</strain>
    </source>
</reference>
<dbReference type="EMBL" id="UFXZ01000001">
    <property type="protein sequence ID" value="STC86587.1"/>
    <property type="molecule type" value="Genomic_DNA"/>
</dbReference>
<dbReference type="InterPro" id="IPR011256">
    <property type="entry name" value="Reg_factor_effector_dom_sf"/>
</dbReference>
<dbReference type="Pfam" id="PF06445">
    <property type="entry name" value="GyrI-like"/>
    <property type="match status" value="1"/>
</dbReference>
<proteinExistence type="predicted"/>
<dbReference type="InterPro" id="IPR029442">
    <property type="entry name" value="GyrI-like"/>
</dbReference>
<dbReference type="Proteomes" id="UP000255248">
    <property type="component" value="Unassembled WGS sequence"/>
</dbReference>
<dbReference type="SUPFAM" id="SSF55136">
    <property type="entry name" value="Probable bacterial effector-binding domain"/>
    <property type="match status" value="1"/>
</dbReference>
<accession>A0A376DD20</accession>
<gene>
    <name evidence="2" type="ORF">NCTC12121_01198</name>
</gene>
<dbReference type="Gene3D" id="3.20.80.10">
    <property type="entry name" value="Regulatory factor, effector binding domain"/>
    <property type="match status" value="1"/>
</dbReference>
<name>A0A376DD20_9GAMM</name>
<evidence type="ECO:0000313" key="2">
    <source>
        <dbReference type="EMBL" id="STC86587.1"/>
    </source>
</evidence>
<feature type="domain" description="GyrI-like small molecule binding" evidence="1">
    <location>
        <begin position="7"/>
        <end position="79"/>
    </location>
</feature>
<protein>
    <submittedName>
        <fullName evidence="2">Right oriC-binding transcriptional activator</fullName>
    </submittedName>
</protein>
<organism evidence="2 3">
    <name type="scientific">Edwardsiella hoshinae</name>
    <dbReference type="NCBI Taxonomy" id="93378"/>
    <lineage>
        <taxon>Bacteria</taxon>
        <taxon>Pseudomonadati</taxon>
        <taxon>Pseudomonadota</taxon>
        <taxon>Gammaproteobacteria</taxon>
        <taxon>Enterobacterales</taxon>
        <taxon>Hafniaceae</taxon>
        <taxon>Edwardsiella</taxon>
    </lineage>
</organism>
<evidence type="ECO:0000313" key="3">
    <source>
        <dbReference type="Proteomes" id="UP000255248"/>
    </source>
</evidence>
<evidence type="ECO:0000259" key="1">
    <source>
        <dbReference type="Pfam" id="PF06445"/>
    </source>
</evidence>
<dbReference type="AlphaFoldDB" id="A0A376DD20"/>